<feature type="region of interest" description="Disordered" evidence="1">
    <location>
        <begin position="601"/>
        <end position="624"/>
    </location>
</feature>
<feature type="domain" description="Retrotransposon gag" evidence="2">
    <location>
        <begin position="172"/>
        <end position="261"/>
    </location>
</feature>
<feature type="compositionally biased region" description="Basic and acidic residues" evidence="1">
    <location>
        <begin position="304"/>
        <end position="314"/>
    </location>
</feature>
<feature type="compositionally biased region" description="Basic and acidic residues" evidence="1">
    <location>
        <begin position="342"/>
        <end position="353"/>
    </location>
</feature>
<dbReference type="InterPro" id="IPR005162">
    <property type="entry name" value="Retrotrans_gag_dom"/>
</dbReference>
<comment type="caution">
    <text evidence="3">The sequence shown here is derived from an EMBL/GenBank/DDBJ whole genome shotgun (WGS) entry which is preliminary data.</text>
</comment>
<keyword evidence="4" id="KW-1185">Reference proteome</keyword>
<reference evidence="3" key="1">
    <citation type="submission" date="2023-03" db="EMBL/GenBank/DDBJ databases">
        <title>Chromosome-scale reference genome and RAD-based genetic map of yellow starthistle (Centaurea solstitialis) reveal putative structural variation and QTLs associated with invader traits.</title>
        <authorList>
            <person name="Reatini B."/>
            <person name="Cang F.A."/>
            <person name="Jiang Q."/>
            <person name="Mckibben M.T.W."/>
            <person name="Barker M.S."/>
            <person name="Rieseberg L.H."/>
            <person name="Dlugosch K.M."/>
        </authorList>
    </citation>
    <scope>NUCLEOTIDE SEQUENCE</scope>
    <source>
        <strain evidence="3">CAN-66</strain>
        <tissue evidence="3">Leaf</tissue>
    </source>
</reference>
<feature type="compositionally biased region" description="Polar residues" evidence="1">
    <location>
        <begin position="603"/>
        <end position="624"/>
    </location>
</feature>
<feature type="compositionally biased region" description="Low complexity" evidence="1">
    <location>
        <begin position="325"/>
        <end position="338"/>
    </location>
</feature>
<dbReference type="Proteomes" id="UP001172457">
    <property type="component" value="Chromosome 7"/>
</dbReference>
<dbReference type="Pfam" id="PF03732">
    <property type="entry name" value="Retrotrans_gag"/>
    <property type="match status" value="1"/>
</dbReference>
<dbReference type="AlphaFoldDB" id="A0AA38VXB0"/>
<sequence>MKSNGCFEDVKIMDVIDVSNVSSATNSTADTENPTSKRRNLTTSSFACINHINANRIYPSLISTATPKTTTSSSIQYTNITIHARGAKQALLANLPGAAVPVEVEPKTGFQASPYVDEIALMDIPKKYNIPTFTTKYSGITDPVEHVAQYKQLMWTASIPSQYEEACMCKSFGSTLTGAALQWLINLKTKSIGSFPKLVNQFTRQFASSRKMEKQTSDLYYVVQKNDETIRDYFNRFNAEMIKVKNCDVKTAIEAYKRGLDNSSELYMDLTKYSPENFDDVQARMLAHMRIEDDAIFRRKHSNERKTLGAQKHDFKPKRVNKIGNSRQESNNSSNRSSEAGEPNKDKDQTKWCEFHGDHGHKTDECISLKKEIAYLKSNGHLKDIIPDETKRPASPIHTKVVNYIIGGSEVCGLTYSAAKRHAREGPKGHPIPDESRTTTEKELDATRVTSANVIFADTLKITGIERSNIVRRTTTLIGFYGDTTSTLGEIVLPVFAKGINKQTKFNVIDCPSAYNAILGRPWIHDMKATPSTNIRTASHEDMVGIDPDIISHKINVDPSFKSIKQKRRKFAPKRNKDETMHSGAYVEAFTVALNRDIERDNTSISQPPTSTDAGSGISQFLNR</sequence>
<feature type="compositionally biased region" description="Basic and acidic residues" evidence="1">
    <location>
        <begin position="424"/>
        <end position="442"/>
    </location>
</feature>
<feature type="region of interest" description="Disordered" evidence="1">
    <location>
        <begin position="422"/>
        <end position="442"/>
    </location>
</feature>
<accession>A0AA38VXB0</accession>
<feature type="region of interest" description="Disordered" evidence="1">
    <location>
        <begin position="302"/>
        <end position="353"/>
    </location>
</feature>
<gene>
    <name evidence="3" type="ORF">OSB04_028058</name>
</gene>
<proteinExistence type="predicted"/>
<dbReference type="PANTHER" id="PTHR33223:SF9">
    <property type="entry name" value="RETROTRANSPOSON GAG DOMAIN-CONTAINING PROTEIN"/>
    <property type="match status" value="1"/>
</dbReference>
<name>A0AA38VXB0_9ASTR</name>
<evidence type="ECO:0000259" key="2">
    <source>
        <dbReference type="Pfam" id="PF03732"/>
    </source>
</evidence>
<evidence type="ECO:0000313" key="4">
    <source>
        <dbReference type="Proteomes" id="UP001172457"/>
    </source>
</evidence>
<evidence type="ECO:0000313" key="3">
    <source>
        <dbReference type="EMBL" id="KAJ9541552.1"/>
    </source>
</evidence>
<protein>
    <recommendedName>
        <fullName evidence="2">Retrotransposon gag domain-containing protein</fullName>
    </recommendedName>
</protein>
<dbReference type="PANTHER" id="PTHR33223">
    <property type="entry name" value="CCHC-TYPE DOMAIN-CONTAINING PROTEIN"/>
    <property type="match status" value="1"/>
</dbReference>
<evidence type="ECO:0000256" key="1">
    <source>
        <dbReference type="SAM" id="MobiDB-lite"/>
    </source>
</evidence>
<dbReference type="EMBL" id="JARYMX010000007">
    <property type="protein sequence ID" value="KAJ9541552.1"/>
    <property type="molecule type" value="Genomic_DNA"/>
</dbReference>
<organism evidence="3 4">
    <name type="scientific">Centaurea solstitialis</name>
    <name type="common">yellow star-thistle</name>
    <dbReference type="NCBI Taxonomy" id="347529"/>
    <lineage>
        <taxon>Eukaryota</taxon>
        <taxon>Viridiplantae</taxon>
        <taxon>Streptophyta</taxon>
        <taxon>Embryophyta</taxon>
        <taxon>Tracheophyta</taxon>
        <taxon>Spermatophyta</taxon>
        <taxon>Magnoliopsida</taxon>
        <taxon>eudicotyledons</taxon>
        <taxon>Gunneridae</taxon>
        <taxon>Pentapetalae</taxon>
        <taxon>asterids</taxon>
        <taxon>campanulids</taxon>
        <taxon>Asterales</taxon>
        <taxon>Asteraceae</taxon>
        <taxon>Carduoideae</taxon>
        <taxon>Cardueae</taxon>
        <taxon>Centaureinae</taxon>
        <taxon>Centaurea</taxon>
    </lineage>
</organism>